<dbReference type="EnsemblMetazoa" id="PPA38318.1">
    <property type="protein sequence ID" value="PPA38318.1"/>
    <property type="gene ID" value="WBGene00276687"/>
</dbReference>
<dbReference type="PROSITE" id="PS50041">
    <property type="entry name" value="C_TYPE_LECTIN_2"/>
    <property type="match status" value="1"/>
</dbReference>
<dbReference type="Gene3D" id="3.40.50.410">
    <property type="entry name" value="von Willebrand factor, type A domain"/>
    <property type="match status" value="1"/>
</dbReference>
<dbReference type="PANTHER" id="PTHR22991">
    <property type="entry name" value="PROTEIN CBG13490"/>
    <property type="match status" value="1"/>
</dbReference>
<keyword evidence="4" id="KW-1185">Reference proteome</keyword>
<reference evidence="4" key="1">
    <citation type="journal article" date="2008" name="Nat. Genet.">
        <title>The Pristionchus pacificus genome provides a unique perspective on nematode lifestyle and parasitism.</title>
        <authorList>
            <person name="Dieterich C."/>
            <person name="Clifton S.W."/>
            <person name="Schuster L.N."/>
            <person name="Chinwalla A."/>
            <person name="Delehaunty K."/>
            <person name="Dinkelacker I."/>
            <person name="Fulton L."/>
            <person name="Fulton R."/>
            <person name="Godfrey J."/>
            <person name="Minx P."/>
            <person name="Mitreva M."/>
            <person name="Roeseler W."/>
            <person name="Tian H."/>
            <person name="Witte H."/>
            <person name="Yang S.P."/>
            <person name="Wilson R.K."/>
            <person name="Sommer R.J."/>
        </authorList>
    </citation>
    <scope>NUCLEOTIDE SEQUENCE [LARGE SCALE GENOMIC DNA]</scope>
    <source>
        <strain evidence="4">PS312</strain>
    </source>
</reference>
<dbReference type="Gene3D" id="2.60.120.290">
    <property type="entry name" value="Spermadhesin, CUB domain"/>
    <property type="match status" value="1"/>
</dbReference>
<dbReference type="InterPro" id="IPR000859">
    <property type="entry name" value="CUB_dom"/>
</dbReference>
<dbReference type="Pfam" id="PF00431">
    <property type="entry name" value="CUB"/>
    <property type="match status" value="1"/>
</dbReference>
<reference evidence="3" key="2">
    <citation type="submission" date="2022-06" db="UniProtKB">
        <authorList>
            <consortium name="EnsemblMetazoa"/>
        </authorList>
    </citation>
    <scope>IDENTIFICATION</scope>
    <source>
        <strain evidence="3">PS312</strain>
    </source>
</reference>
<dbReference type="AlphaFoldDB" id="A0A2A6CG04"/>
<organism evidence="3 4">
    <name type="scientific">Pristionchus pacificus</name>
    <name type="common">Parasitic nematode worm</name>
    <dbReference type="NCBI Taxonomy" id="54126"/>
    <lineage>
        <taxon>Eukaryota</taxon>
        <taxon>Metazoa</taxon>
        <taxon>Ecdysozoa</taxon>
        <taxon>Nematoda</taxon>
        <taxon>Chromadorea</taxon>
        <taxon>Rhabditida</taxon>
        <taxon>Rhabditina</taxon>
        <taxon>Diplogasteromorpha</taxon>
        <taxon>Diplogasteroidea</taxon>
        <taxon>Neodiplogasteridae</taxon>
        <taxon>Pristionchus</taxon>
    </lineage>
</organism>
<dbReference type="PANTHER" id="PTHR22991:SF40">
    <property type="entry name" value="PROTEIN CBG13490"/>
    <property type="match status" value="1"/>
</dbReference>
<dbReference type="InterPro" id="IPR035914">
    <property type="entry name" value="Sperma_CUB_dom_sf"/>
</dbReference>
<dbReference type="SMART" id="SM00034">
    <property type="entry name" value="CLECT"/>
    <property type="match status" value="1"/>
</dbReference>
<name>A0A2A6CG04_PRIPA</name>
<dbReference type="Pfam" id="PF00059">
    <property type="entry name" value="Lectin_C"/>
    <property type="match status" value="1"/>
</dbReference>
<proteinExistence type="predicted"/>
<gene>
    <name evidence="3" type="primary">WBGene00276687</name>
</gene>
<evidence type="ECO:0000313" key="4">
    <source>
        <dbReference type="Proteomes" id="UP000005239"/>
    </source>
</evidence>
<accession>A0A8R1YR62</accession>
<evidence type="ECO:0000256" key="2">
    <source>
        <dbReference type="PROSITE-ProRule" id="PRU00059"/>
    </source>
</evidence>
<evidence type="ECO:0000313" key="3">
    <source>
        <dbReference type="EnsemblMetazoa" id="PPA38318.1"/>
    </source>
</evidence>
<dbReference type="OrthoDB" id="5774534at2759"/>
<dbReference type="SUPFAM" id="SSF53300">
    <property type="entry name" value="vWA-like"/>
    <property type="match status" value="1"/>
</dbReference>
<dbReference type="PROSITE" id="PS01180">
    <property type="entry name" value="CUB"/>
    <property type="match status" value="1"/>
</dbReference>
<dbReference type="CDD" id="cd00037">
    <property type="entry name" value="CLECT"/>
    <property type="match status" value="1"/>
</dbReference>
<dbReference type="InterPro" id="IPR016186">
    <property type="entry name" value="C-type_lectin-like/link_sf"/>
</dbReference>
<protein>
    <submittedName>
        <fullName evidence="3">CUB domain-containing protein</fullName>
    </submittedName>
</protein>
<dbReference type="Gene3D" id="3.10.100.10">
    <property type="entry name" value="Mannose-Binding Protein A, subunit A"/>
    <property type="match status" value="1"/>
</dbReference>
<keyword evidence="1" id="KW-1015">Disulfide bond</keyword>
<dbReference type="CDD" id="cd00041">
    <property type="entry name" value="CUB"/>
    <property type="match status" value="1"/>
</dbReference>
<dbReference type="CDD" id="cd00198">
    <property type="entry name" value="vWFA"/>
    <property type="match status" value="1"/>
</dbReference>
<dbReference type="InterPro" id="IPR003961">
    <property type="entry name" value="FN3_dom"/>
</dbReference>
<accession>A0A2A6CG04</accession>
<dbReference type="InterPro" id="IPR016187">
    <property type="entry name" value="CTDL_fold"/>
</dbReference>
<dbReference type="SUPFAM" id="SSF49854">
    <property type="entry name" value="Spermadhesin, CUB domain"/>
    <property type="match status" value="1"/>
</dbReference>
<dbReference type="PROSITE" id="PS50853">
    <property type="entry name" value="FN3"/>
    <property type="match status" value="1"/>
</dbReference>
<evidence type="ECO:0000256" key="1">
    <source>
        <dbReference type="ARBA" id="ARBA00023157"/>
    </source>
</evidence>
<dbReference type="SMART" id="SM00042">
    <property type="entry name" value="CUB"/>
    <property type="match status" value="1"/>
</dbReference>
<dbReference type="Proteomes" id="UP000005239">
    <property type="component" value="Unassembled WGS sequence"/>
</dbReference>
<comment type="caution">
    <text evidence="2">Lacks conserved residue(s) required for the propagation of feature annotation.</text>
</comment>
<dbReference type="InterPro" id="IPR001304">
    <property type="entry name" value="C-type_lectin-like"/>
</dbReference>
<dbReference type="SUPFAM" id="SSF56436">
    <property type="entry name" value="C-type lectin-like"/>
    <property type="match status" value="1"/>
</dbReference>
<dbReference type="InterPro" id="IPR050976">
    <property type="entry name" value="Snaclec"/>
</dbReference>
<dbReference type="InterPro" id="IPR036465">
    <property type="entry name" value="vWFA_dom_sf"/>
</dbReference>
<sequence>MRAFLLLFSAIGSTYAIVHFSNSTLIGYYDALHYSVALDQCNYGCLIYAAGSSGFHNEYPNNTDPYLSNVFVHNTRINSNIISIAKLASQVDSARRKVPLTIQNKNEKLTIVDLNGPHDSSPGFVIYVVDLATANAIADFEVYDVADVRDAELKPQSEIVTFISADPFTLSAPASEQTNQVVVRLGGLDNALANHRDDCPIALQISDDSAFPGFSIQPNTPIISMVVTKKNRLILQPSANFMKDRDLSSDGFITSPGWNGCRNPNSGGIQSFRSPKYMPSDSYRLTAKLVEHAKFSTRRVSNVYSHPFLFFFMFVHIQLRAVHSHQCGPNLDQYHPLMIQEKGDQRIDVTGTEVVAFDFDVSDDKFVDVWYENMVGDQGFLLTHTSKSTISASTALPPASTVITADSYCNCAITNGWFDHWDPSEIWVDVVFILDTSMDDKLEEAKTLVLSTVSLLSTNTSAEFYSRVGVIAASDIFEVIYALDMNATDNLDSVKQHNIDSIDIEAAFTAATQLFGTGSDQPSYRPKAKQIVLFLTHSSPTAANCAMGGVMYVCESAPCSCSGYCGPMWRMTQGTGHWRACEAFKISTGGDFSFVTFCSGQLPPLPAYDGCGDAFAWNKETEKCYKIGTPSTDFTRAHCTDANAELASIHSSQENTFVRQLAFSSGATNGVFLGGSTDENQTEFAWADGSIWDYDNTYPGYPKAGNGGCLVMDSFSSSGRWINSECSSKLPRKSASRVLIWTMESRRHHELIITSAGYPYNASIACDYILSVDAGKYVEVTIEDLQANSCCDNLLLTDAKIGGALVAKLSGQIPPSQPKTFVSASNFMRVSWQPNGGVNVKGFRMSYRAVDTRDTPTTSTTSTTANPTTEKITTDTTTITTTMSSTSTVKPTSTVVSPTTRGTSFIGTSAIIVPTLLIICLF</sequence>